<proteinExistence type="predicted"/>
<reference evidence="1" key="1">
    <citation type="submission" date="2022-01" db="EMBL/GenBank/DDBJ databases">
        <title>Whole genome-based taxonomy of the Shewanellaceae.</title>
        <authorList>
            <person name="Martin-Rodriguez A.J."/>
        </authorList>
    </citation>
    <scope>NUCLEOTIDE SEQUENCE</scope>
    <source>
        <strain evidence="1">DSM 16422</strain>
    </source>
</reference>
<dbReference type="RefSeq" id="WP_248995630.1">
    <property type="nucleotide sequence ID" value="NZ_JAKIKP010000006.1"/>
</dbReference>
<sequence length="141" mass="16225">MIESKYTSNIHQRLPANVYHWKINDNFAGGVPDAFYRVLDNPDAKPMWVEYKLIKALPKRASTRVIPDLSPQQLVWLKQTVNNSEIVRVVVGVESEKVDRQVTGIILEPNKWETGFTSEEYHSNKLTYSEMAKIFVELMSG</sequence>
<organism evidence="1 2">
    <name type="scientific">Shewanella gaetbuli</name>
    <dbReference type="NCBI Taxonomy" id="220752"/>
    <lineage>
        <taxon>Bacteria</taxon>
        <taxon>Pseudomonadati</taxon>
        <taxon>Pseudomonadota</taxon>
        <taxon>Gammaproteobacteria</taxon>
        <taxon>Alteromonadales</taxon>
        <taxon>Shewanellaceae</taxon>
        <taxon>Shewanella</taxon>
    </lineage>
</organism>
<name>A0A9X1ZIH0_9GAMM</name>
<protein>
    <submittedName>
        <fullName evidence="1">Uncharacterized protein</fullName>
    </submittedName>
</protein>
<dbReference type="AlphaFoldDB" id="A0A9X1ZIH0"/>
<evidence type="ECO:0000313" key="2">
    <source>
        <dbReference type="Proteomes" id="UP001139333"/>
    </source>
</evidence>
<evidence type="ECO:0000313" key="1">
    <source>
        <dbReference type="EMBL" id="MCL1142944.1"/>
    </source>
</evidence>
<keyword evidence="2" id="KW-1185">Reference proteome</keyword>
<accession>A0A9X1ZIH0</accession>
<gene>
    <name evidence="1" type="ORF">L2672_09590</name>
</gene>
<comment type="caution">
    <text evidence="1">The sequence shown here is derived from an EMBL/GenBank/DDBJ whole genome shotgun (WGS) entry which is preliminary data.</text>
</comment>
<dbReference type="Proteomes" id="UP001139333">
    <property type="component" value="Unassembled WGS sequence"/>
</dbReference>
<dbReference type="EMBL" id="JAKIKP010000006">
    <property type="protein sequence ID" value="MCL1142944.1"/>
    <property type="molecule type" value="Genomic_DNA"/>
</dbReference>